<evidence type="ECO:0000313" key="2">
    <source>
        <dbReference type="EMBL" id="JAI00835.1"/>
    </source>
</evidence>
<reference evidence="2" key="2">
    <citation type="journal article" date="2015" name="Fish Shellfish Immunol.">
        <title>Early steps in the European eel (Anguilla anguilla)-Vibrio vulnificus interaction in the gills: Role of the RtxA13 toxin.</title>
        <authorList>
            <person name="Callol A."/>
            <person name="Pajuelo D."/>
            <person name="Ebbesson L."/>
            <person name="Teles M."/>
            <person name="MacKenzie S."/>
            <person name="Amaro C."/>
        </authorList>
    </citation>
    <scope>NUCLEOTIDE SEQUENCE</scope>
</reference>
<accession>A0A0E9XDY2</accession>
<evidence type="ECO:0000256" key="1">
    <source>
        <dbReference type="SAM" id="SignalP"/>
    </source>
</evidence>
<proteinExistence type="predicted"/>
<name>A0A0E9XDY2_ANGAN</name>
<sequence length="49" mass="5654">MNIGSCSCLSFSLCFSLLFQPLLSNCFVWWPPQSQIYIYADICIQCKKL</sequence>
<dbReference type="AlphaFoldDB" id="A0A0E9XDY2"/>
<feature type="chain" id="PRO_5002435115" evidence="1">
    <location>
        <begin position="25"/>
        <end position="49"/>
    </location>
</feature>
<keyword evidence="1" id="KW-0732">Signal</keyword>
<organism evidence="2">
    <name type="scientific">Anguilla anguilla</name>
    <name type="common">European freshwater eel</name>
    <name type="synonym">Muraena anguilla</name>
    <dbReference type="NCBI Taxonomy" id="7936"/>
    <lineage>
        <taxon>Eukaryota</taxon>
        <taxon>Metazoa</taxon>
        <taxon>Chordata</taxon>
        <taxon>Craniata</taxon>
        <taxon>Vertebrata</taxon>
        <taxon>Euteleostomi</taxon>
        <taxon>Actinopterygii</taxon>
        <taxon>Neopterygii</taxon>
        <taxon>Teleostei</taxon>
        <taxon>Anguilliformes</taxon>
        <taxon>Anguillidae</taxon>
        <taxon>Anguilla</taxon>
    </lineage>
</organism>
<reference evidence="2" key="1">
    <citation type="submission" date="2014-11" db="EMBL/GenBank/DDBJ databases">
        <authorList>
            <person name="Amaro Gonzalez C."/>
        </authorList>
    </citation>
    <scope>NUCLEOTIDE SEQUENCE</scope>
</reference>
<protein>
    <submittedName>
        <fullName evidence="2">Uncharacterized protein</fullName>
    </submittedName>
</protein>
<feature type="signal peptide" evidence="1">
    <location>
        <begin position="1"/>
        <end position="24"/>
    </location>
</feature>
<dbReference type="EMBL" id="GBXM01007743">
    <property type="protein sequence ID" value="JAI00835.1"/>
    <property type="molecule type" value="Transcribed_RNA"/>
</dbReference>